<proteinExistence type="predicted"/>
<feature type="compositionally biased region" description="Basic and acidic residues" evidence="1">
    <location>
        <begin position="13"/>
        <end position="24"/>
    </location>
</feature>
<comment type="caution">
    <text evidence="3">The sequence shown here is derived from an EMBL/GenBank/DDBJ whole genome shotgun (WGS) entry which is preliminary data.</text>
</comment>
<organism evidence="3 4">
    <name type="scientific">Seminavis robusta</name>
    <dbReference type="NCBI Taxonomy" id="568900"/>
    <lineage>
        <taxon>Eukaryota</taxon>
        <taxon>Sar</taxon>
        <taxon>Stramenopiles</taxon>
        <taxon>Ochrophyta</taxon>
        <taxon>Bacillariophyta</taxon>
        <taxon>Bacillariophyceae</taxon>
        <taxon>Bacillariophycidae</taxon>
        <taxon>Naviculales</taxon>
        <taxon>Naviculaceae</taxon>
        <taxon>Seminavis</taxon>
    </lineage>
</organism>
<evidence type="ECO:0000256" key="1">
    <source>
        <dbReference type="SAM" id="MobiDB-lite"/>
    </source>
</evidence>
<name>A0A9N8HFX8_9STRA</name>
<feature type="transmembrane region" description="Helical" evidence="2">
    <location>
        <begin position="33"/>
        <end position="51"/>
    </location>
</feature>
<feature type="region of interest" description="Disordered" evidence="1">
    <location>
        <begin position="64"/>
        <end position="83"/>
    </location>
</feature>
<keyword evidence="2" id="KW-0812">Transmembrane</keyword>
<gene>
    <name evidence="3" type="ORF">SEMRO_546_G164010.1</name>
</gene>
<protein>
    <submittedName>
        <fullName evidence="3">Uncharacterized protein</fullName>
    </submittedName>
</protein>
<keyword evidence="2" id="KW-0472">Membrane</keyword>
<dbReference type="Proteomes" id="UP001153069">
    <property type="component" value="Unassembled WGS sequence"/>
</dbReference>
<dbReference type="EMBL" id="CAICTM010000545">
    <property type="protein sequence ID" value="CAB9512621.1"/>
    <property type="molecule type" value="Genomic_DNA"/>
</dbReference>
<feature type="region of interest" description="Disordered" evidence="1">
    <location>
        <begin position="1"/>
        <end position="24"/>
    </location>
</feature>
<evidence type="ECO:0000313" key="4">
    <source>
        <dbReference type="Proteomes" id="UP001153069"/>
    </source>
</evidence>
<evidence type="ECO:0000256" key="2">
    <source>
        <dbReference type="SAM" id="Phobius"/>
    </source>
</evidence>
<accession>A0A9N8HFX8</accession>
<reference evidence="3" key="1">
    <citation type="submission" date="2020-06" db="EMBL/GenBank/DDBJ databases">
        <authorList>
            <consortium name="Plant Systems Biology data submission"/>
        </authorList>
    </citation>
    <scope>NUCLEOTIDE SEQUENCE</scope>
    <source>
        <strain evidence="3">D6</strain>
    </source>
</reference>
<keyword evidence="4" id="KW-1185">Reference proteome</keyword>
<keyword evidence="2" id="KW-1133">Transmembrane helix</keyword>
<sequence length="414" mass="47763">MVNRLKRGATRANRGEERNPSDVIESTKTRRNVCIVVVGLALTTIAIFRMTRNLKILPSTLVQVPKTSHSSPDGGGSNSNKKIPIKLPDFGPYQPAPVETYVLEHVKELKLDVPMPEWTPSCDVYTDSQSTPYHAQLQDFIVELEHYSKLVKDFQIPIKDLRRNITEFDNGICDLVQLHPGGMQALFSRSRQLLSLSSSGWVEPLLPPMRHAQYCFDTSRENLMRIDYILHDFHALCRKLKPHSRTILVDMGASLRYWGKSPVLDLIQLYSKFGFHFDHIYGYEYEKHDPDQVFNDVPQNLDASYHWINVGVVSDTQSRRNPFKLLQENYSPDDLIIVKLDVDTPALERELAQQLLDNPKLSKLIDHFYFEHHVNQEELKRYWGRSAGISESVADSLRFFHEVRKKGIPAHFWV</sequence>
<dbReference type="OrthoDB" id="411029at2759"/>
<dbReference type="AlphaFoldDB" id="A0A9N8HFX8"/>
<evidence type="ECO:0000313" key="3">
    <source>
        <dbReference type="EMBL" id="CAB9512621.1"/>
    </source>
</evidence>